<protein>
    <recommendedName>
        <fullName evidence="2">Pvc16 N-terminal domain-containing protein</fullName>
    </recommendedName>
</protein>
<dbReference type="RefSeq" id="WP_184825430.1">
    <property type="nucleotide sequence ID" value="NZ_JACHMM010000001.1"/>
</dbReference>
<dbReference type="EMBL" id="JACHMM010000001">
    <property type="protein sequence ID" value="MBB5789817.1"/>
    <property type="molecule type" value="Genomic_DNA"/>
</dbReference>
<evidence type="ECO:0000256" key="1">
    <source>
        <dbReference type="SAM" id="MobiDB-lite"/>
    </source>
</evidence>
<dbReference type="Proteomes" id="UP000542813">
    <property type="component" value="Unassembled WGS sequence"/>
</dbReference>
<evidence type="ECO:0000313" key="4">
    <source>
        <dbReference type="Proteomes" id="UP000542813"/>
    </source>
</evidence>
<sequence>MGGTMLIPAVDEGLEGLLRSALPLPPEVGEVSFEQPSGGWSAQLSRVAVNLFLYGVARSPLPPVGGGFRVGPDGAREERAATPLIELQYLVSAWASTVPDEHRLLGDVVTCFLSHQLLPGADEVRLALAADGPDRPRDLWASLDGPHKASFTLVVTAPVPPPAWRPAAPPVQRVEGRTRAVSAVTETGRRP</sequence>
<reference evidence="3 4" key="1">
    <citation type="submission" date="2020-08" db="EMBL/GenBank/DDBJ databases">
        <title>Sequencing the genomes of 1000 actinobacteria strains.</title>
        <authorList>
            <person name="Klenk H.-P."/>
        </authorList>
    </citation>
    <scope>NUCLEOTIDE SEQUENCE [LARGE SCALE GENOMIC DNA]</scope>
    <source>
        <strain evidence="3 4">DSM 102122</strain>
    </source>
</reference>
<dbReference type="AlphaFoldDB" id="A0A7W9GTQ9"/>
<feature type="region of interest" description="Disordered" evidence="1">
    <location>
        <begin position="162"/>
        <end position="191"/>
    </location>
</feature>
<proteinExistence type="predicted"/>
<organism evidence="3 4">
    <name type="scientific">Jiangella mangrovi</name>
    <dbReference type="NCBI Taxonomy" id="1524084"/>
    <lineage>
        <taxon>Bacteria</taxon>
        <taxon>Bacillati</taxon>
        <taxon>Actinomycetota</taxon>
        <taxon>Actinomycetes</taxon>
        <taxon>Jiangellales</taxon>
        <taxon>Jiangellaceae</taxon>
        <taxon>Jiangella</taxon>
    </lineage>
</organism>
<feature type="domain" description="Pvc16 N-terminal" evidence="2">
    <location>
        <begin position="9"/>
        <end position="172"/>
    </location>
</feature>
<accession>A0A7W9GTQ9</accession>
<keyword evidence="4" id="KW-1185">Reference proteome</keyword>
<comment type="caution">
    <text evidence="3">The sequence shown here is derived from an EMBL/GenBank/DDBJ whole genome shotgun (WGS) entry which is preliminary data.</text>
</comment>
<dbReference type="Pfam" id="PF14065">
    <property type="entry name" value="Pvc16_N"/>
    <property type="match status" value="1"/>
</dbReference>
<evidence type="ECO:0000313" key="3">
    <source>
        <dbReference type="EMBL" id="MBB5789817.1"/>
    </source>
</evidence>
<evidence type="ECO:0000259" key="2">
    <source>
        <dbReference type="Pfam" id="PF14065"/>
    </source>
</evidence>
<gene>
    <name evidence="3" type="ORF">HD601_004392</name>
</gene>
<dbReference type="InterPro" id="IPR025351">
    <property type="entry name" value="Pvc16_N"/>
</dbReference>
<name>A0A7W9GTQ9_9ACTN</name>